<comment type="caution">
    <text evidence="1">The sequence shown here is derived from an EMBL/GenBank/DDBJ whole genome shotgun (WGS) entry which is preliminary data.</text>
</comment>
<evidence type="ECO:0000313" key="1">
    <source>
        <dbReference type="EMBL" id="GJU00654.1"/>
    </source>
</evidence>
<proteinExistence type="predicted"/>
<organism evidence="1 2">
    <name type="scientific">Tanacetum coccineum</name>
    <dbReference type="NCBI Taxonomy" id="301880"/>
    <lineage>
        <taxon>Eukaryota</taxon>
        <taxon>Viridiplantae</taxon>
        <taxon>Streptophyta</taxon>
        <taxon>Embryophyta</taxon>
        <taxon>Tracheophyta</taxon>
        <taxon>Spermatophyta</taxon>
        <taxon>Magnoliopsida</taxon>
        <taxon>eudicotyledons</taxon>
        <taxon>Gunneridae</taxon>
        <taxon>Pentapetalae</taxon>
        <taxon>asterids</taxon>
        <taxon>campanulids</taxon>
        <taxon>Asterales</taxon>
        <taxon>Asteraceae</taxon>
        <taxon>Asteroideae</taxon>
        <taxon>Anthemideae</taxon>
        <taxon>Anthemidinae</taxon>
        <taxon>Tanacetum</taxon>
    </lineage>
</organism>
<reference evidence="1" key="1">
    <citation type="journal article" date="2022" name="Int. J. Mol. Sci.">
        <title>Draft Genome of Tanacetum Coccineum: Genomic Comparison of Closely Related Tanacetum-Family Plants.</title>
        <authorList>
            <person name="Yamashiro T."/>
            <person name="Shiraishi A."/>
            <person name="Nakayama K."/>
            <person name="Satake H."/>
        </authorList>
    </citation>
    <scope>NUCLEOTIDE SEQUENCE</scope>
</reference>
<dbReference type="EMBL" id="BQNB010020885">
    <property type="protein sequence ID" value="GJU00654.1"/>
    <property type="molecule type" value="Genomic_DNA"/>
</dbReference>
<reference evidence="1" key="2">
    <citation type="submission" date="2022-01" db="EMBL/GenBank/DDBJ databases">
        <authorList>
            <person name="Yamashiro T."/>
            <person name="Shiraishi A."/>
            <person name="Satake H."/>
            <person name="Nakayama K."/>
        </authorList>
    </citation>
    <scope>NUCLEOTIDE SEQUENCE</scope>
</reference>
<evidence type="ECO:0000313" key="2">
    <source>
        <dbReference type="Proteomes" id="UP001151760"/>
    </source>
</evidence>
<protein>
    <submittedName>
        <fullName evidence="1">Uncharacterized protein</fullName>
    </submittedName>
</protein>
<name>A0ABQ5IKC1_9ASTR</name>
<dbReference type="Proteomes" id="UP001151760">
    <property type="component" value="Unassembled WGS sequence"/>
</dbReference>
<accession>A0ABQ5IKC1</accession>
<keyword evidence="2" id="KW-1185">Reference proteome</keyword>
<gene>
    <name evidence="1" type="ORF">Tco_1110992</name>
</gene>
<sequence length="82" mass="9639">MNMTRFWSEVLAYFENEMGEKIRGYDAIIAKWKILIRPRIVVFNGVYDRVKRMDESGSCDLAVFQNALAEYETQKEKVELAL</sequence>